<reference evidence="3" key="1">
    <citation type="journal article" date="2019" name="IScience">
        <title>Narwhal Genome Reveals Long-Term Low Genetic Diversity despite Current Large Abundance Size.</title>
        <authorList>
            <person name="Westbury M.V."/>
            <person name="Petersen B."/>
            <person name="Garde E."/>
            <person name="Heide-Jorgensen M.P."/>
            <person name="Lorenzen E.D."/>
        </authorList>
    </citation>
    <scope>NUCLEOTIDE SEQUENCE [LARGE SCALE GENOMIC DNA]</scope>
</reference>
<feature type="compositionally biased region" description="Basic and acidic residues" evidence="1">
    <location>
        <begin position="203"/>
        <end position="233"/>
    </location>
</feature>
<dbReference type="EMBL" id="RWIC01000015">
    <property type="protein sequence ID" value="TKC53006.1"/>
    <property type="molecule type" value="Genomic_DNA"/>
</dbReference>
<feature type="non-terminal residue" evidence="2">
    <location>
        <position position="258"/>
    </location>
</feature>
<proteinExistence type="predicted"/>
<organism evidence="2 3">
    <name type="scientific">Monodon monoceros</name>
    <name type="common">Narwhal</name>
    <name type="synonym">Ceratodon monodon</name>
    <dbReference type="NCBI Taxonomy" id="40151"/>
    <lineage>
        <taxon>Eukaryota</taxon>
        <taxon>Metazoa</taxon>
        <taxon>Chordata</taxon>
        <taxon>Craniata</taxon>
        <taxon>Vertebrata</taxon>
        <taxon>Euteleostomi</taxon>
        <taxon>Mammalia</taxon>
        <taxon>Eutheria</taxon>
        <taxon>Laurasiatheria</taxon>
        <taxon>Artiodactyla</taxon>
        <taxon>Whippomorpha</taxon>
        <taxon>Cetacea</taxon>
        <taxon>Odontoceti</taxon>
        <taxon>Monodontidae</taxon>
        <taxon>Monodon</taxon>
    </lineage>
</organism>
<name>A0A4U1FUW5_MONMO</name>
<sequence length="258" mass="28872">GHRGVQHPVGAGLCIPCSETFSAWLMVMLAAEQPWRRCSCLQASQRSWGGPRRRRPHPGKIWVAPALSSEQALDSEPPRGEGLADTYPVRARPREDACLLPWSRAVLLGSSAFIVWLLHTPKRQDPIQQARYSRLGVLPSVNWRDSPKKPVLSAHDSMMFGHSRTIKILPPGRKFTLLRSPPERAVKVRKPVPSSHLPLPCPKESEVKVQEEPQRGMAKMEDHTETKGEDDWKRHHRSSGDIPLTSRPQEASGVLTSL</sequence>
<protein>
    <submittedName>
        <fullName evidence="2">Uncharacterized protein</fullName>
    </submittedName>
</protein>
<accession>A0A4U1FUW5</accession>
<evidence type="ECO:0000313" key="2">
    <source>
        <dbReference type="EMBL" id="TKC53006.1"/>
    </source>
</evidence>
<comment type="caution">
    <text evidence="2">The sequence shown here is derived from an EMBL/GenBank/DDBJ whole genome shotgun (WGS) entry which is preliminary data.</text>
</comment>
<gene>
    <name evidence="2" type="ORF">EI555_015657</name>
</gene>
<dbReference type="Proteomes" id="UP000308365">
    <property type="component" value="Unassembled WGS sequence"/>
</dbReference>
<feature type="compositionally biased region" description="Polar residues" evidence="1">
    <location>
        <begin position="246"/>
        <end position="258"/>
    </location>
</feature>
<evidence type="ECO:0000313" key="3">
    <source>
        <dbReference type="Proteomes" id="UP000308365"/>
    </source>
</evidence>
<dbReference type="AlphaFoldDB" id="A0A4U1FUW5"/>
<feature type="non-terminal residue" evidence="2">
    <location>
        <position position="1"/>
    </location>
</feature>
<evidence type="ECO:0000256" key="1">
    <source>
        <dbReference type="SAM" id="MobiDB-lite"/>
    </source>
</evidence>
<feature type="region of interest" description="Disordered" evidence="1">
    <location>
        <begin position="188"/>
        <end position="258"/>
    </location>
</feature>